<name>A0A2M7SDY2_9BACT</name>
<evidence type="ECO:0000259" key="1">
    <source>
        <dbReference type="Pfam" id="PF18735"/>
    </source>
</evidence>
<feature type="domain" description="RiboL-PSP-HEPN" evidence="1">
    <location>
        <begin position="11"/>
        <end position="206"/>
    </location>
</feature>
<evidence type="ECO:0000313" key="2">
    <source>
        <dbReference type="EMBL" id="PIZ17699.1"/>
    </source>
</evidence>
<evidence type="ECO:0000313" key="3">
    <source>
        <dbReference type="Proteomes" id="UP000229307"/>
    </source>
</evidence>
<dbReference type="Proteomes" id="UP000229307">
    <property type="component" value="Unassembled WGS sequence"/>
</dbReference>
<dbReference type="EMBL" id="PFMR01000090">
    <property type="protein sequence ID" value="PIZ17699.1"/>
    <property type="molecule type" value="Genomic_DNA"/>
</dbReference>
<dbReference type="InterPro" id="IPR041519">
    <property type="entry name" value="HEPN_RiboL-PSP"/>
</dbReference>
<protein>
    <recommendedName>
        <fullName evidence="1">RiboL-PSP-HEPN domain-containing protein</fullName>
    </recommendedName>
</protein>
<proteinExistence type="predicted"/>
<reference evidence="3" key="1">
    <citation type="submission" date="2017-09" db="EMBL/GenBank/DDBJ databases">
        <title>Depth-based differentiation of microbial function through sediment-hosted aquifers and enrichment of novel symbionts in the deep terrestrial subsurface.</title>
        <authorList>
            <person name="Probst A.J."/>
            <person name="Ladd B."/>
            <person name="Jarett J.K."/>
            <person name="Geller-Mcgrath D.E."/>
            <person name="Sieber C.M.K."/>
            <person name="Emerson J.B."/>
            <person name="Anantharaman K."/>
            <person name="Thomas B.C."/>
            <person name="Malmstrom R."/>
            <person name="Stieglmeier M."/>
            <person name="Klingl A."/>
            <person name="Woyke T."/>
            <person name="Ryan C.M."/>
            <person name="Banfield J.F."/>
        </authorList>
    </citation>
    <scope>NUCLEOTIDE SEQUENCE [LARGE SCALE GENOMIC DNA]</scope>
</reference>
<dbReference type="Pfam" id="PF18735">
    <property type="entry name" value="HEPN_RiboL-PSP"/>
    <property type="match status" value="1"/>
</dbReference>
<organism evidence="2 3">
    <name type="scientific">Candidatus Desantisbacteria bacterium CG_4_10_14_0_8_um_filter_48_22</name>
    <dbReference type="NCBI Taxonomy" id="1974543"/>
    <lineage>
        <taxon>Bacteria</taxon>
        <taxon>Candidatus Desantisiibacteriota</taxon>
    </lineage>
</organism>
<gene>
    <name evidence="2" type="ORF">COY52_03205</name>
</gene>
<dbReference type="AlphaFoldDB" id="A0A2M7SDY2"/>
<comment type="caution">
    <text evidence="2">The sequence shown here is derived from an EMBL/GenBank/DDBJ whole genome shotgun (WGS) entry which is preliminary data.</text>
</comment>
<sequence length="208" mass="24319">MNSFEAFLERQNEIKRLIEIIKSLGEPINEELRKKIGTLNRAVVVLLCSHIEGYIEDSIIEFIDEICKNNLQCQKIPEKLKVNYFKKDYDTYGSKPEKAKDLFCLHSKLWQDSQNLIVGDLDGTQITEEFNNPEPPKIKKLFEYIGFNELWNKIIDKKHIKDLEIIVENRHKIAHGDSTFTITTDDAIRYRDSTAMIAYEINRILAKI</sequence>
<accession>A0A2M7SDY2</accession>